<protein>
    <submittedName>
        <fullName evidence="2">Uncharacterized protein</fullName>
    </submittedName>
</protein>
<evidence type="ECO:0000256" key="1">
    <source>
        <dbReference type="SAM" id="Phobius"/>
    </source>
</evidence>
<dbReference type="OrthoDB" id="685907at2759"/>
<feature type="transmembrane region" description="Helical" evidence="1">
    <location>
        <begin position="126"/>
        <end position="148"/>
    </location>
</feature>
<keyword evidence="1" id="KW-0812">Transmembrane</keyword>
<keyword evidence="1" id="KW-0472">Membrane</keyword>
<keyword evidence="3" id="KW-1185">Reference proteome</keyword>
<comment type="caution">
    <text evidence="2">The sequence shown here is derived from an EMBL/GenBank/DDBJ whole genome shotgun (WGS) entry which is preliminary data.</text>
</comment>
<dbReference type="AlphaFoldDB" id="A0A9D5CJU2"/>
<evidence type="ECO:0000313" key="2">
    <source>
        <dbReference type="EMBL" id="KAJ0973872.1"/>
    </source>
</evidence>
<evidence type="ECO:0000313" key="3">
    <source>
        <dbReference type="Proteomes" id="UP001085076"/>
    </source>
</evidence>
<keyword evidence="1" id="KW-1133">Transmembrane helix</keyword>
<name>A0A9D5CJU2_9LILI</name>
<accession>A0A9D5CJU2</accession>
<dbReference type="EMBL" id="JAGGNH010000004">
    <property type="protein sequence ID" value="KAJ0973872.1"/>
    <property type="molecule type" value="Genomic_DNA"/>
</dbReference>
<proteinExistence type="predicted"/>
<gene>
    <name evidence="2" type="ORF">J5N97_015837</name>
</gene>
<organism evidence="2 3">
    <name type="scientific">Dioscorea zingiberensis</name>
    <dbReference type="NCBI Taxonomy" id="325984"/>
    <lineage>
        <taxon>Eukaryota</taxon>
        <taxon>Viridiplantae</taxon>
        <taxon>Streptophyta</taxon>
        <taxon>Embryophyta</taxon>
        <taxon>Tracheophyta</taxon>
        <taxon>Spermatophyta</taxon>
        <taxon>Magnoliopsida</taxon>
        <taxon>Liliopsida</taxon>
        <taxon>Dioscoreales</taxon>
        <taxon>Dioscoreaceae</taxon>
        <taxon>Dioscorea</taxon>
    </lineage>
</organism>
<sequence>MKIVDCPALQHHVGVLPSLQILEWWDSSMRFLPDWMLSTHPVPIFPTLQRIFIIVGDVLTLRRCLKDGPEWPKIEHIPNVFIGVMYRPEFISYTKEPFSFFTNIDAVVDAPPPPGYGCLHSFKFRICVFVCVDNILINAVMLLLVLSFCFQGD</sequence>
<reference evidence="2" key="1">
    <citation type="submission" date="2021-03" db="EMBL/GenBank/DDBJ databases">
        <authorList>
            <person name="Li Z."/>
            <person name="Yang C."/>
        </authorList>
    </citation>
    <scope>NUCLEOTIDE SEQUENCE</scope>
    <source>
        <strain evidence="2">Dzin_1.0</strain>
        <tissue evidence="2">Leaf</tissue>
    </source>
</reference>
<dbReference type="Proteomes" id="UP001085076">
    <property type="component" value="Miscellaneous, Linkage group lg04"/>
</dbReference>
<reference evidence="2" key="2">
    <citation type="journal article" date="2022" name="Hortic Res">
        <title>The genome of Dioscorea zingiberensis sheds light on the biosynthesis, origin and evolution of the medicinally important diosgenin saponins.</title>
        <authorList>
            <person name="Li Y."/>
            <person name="Tan C."/>
            <person name="Li Z."/>
            <person name="Guo J."/>
            <person name="Li S."/>
            <person name="Chen X."/>
            <person name="Wang C."/>
            <person name="Dai X."/>
            <person name="Yang H."/>
            <person name="Song W."/>
            <person name="Hou L."/>
            <person name="Xu J."/>
            <person name="Tong Z."/>
            <person name="Xu A."/>
            <person name="Yuan X."/>
            <person name="Wang W."/>
            <person name="Yang Q."/>
            <person name="Chen L."/>
            <person name="Sun Z."/>
            <person name="Wang K."/>
            <person name="Pan B."/>
            <person name="Chen J."/>
            <person name="Bao Y."/>
            <person name="Liu F."/>
            <person name="Qi X."/>
            <person name="Gang D.R."/>
            <person name="Wen J."/>
            <person name="Li J."/>
        </authorList>
    </citation>
    <scope>NUCLEOTIDE SEQUENCE</scope>
    <source>
        <strain evidence="2">Dzin_1.0</strain>
    </source>
</reference>